<dbReference type="RefSeq" id="WP_200616253.1">
    <property type="nucleotide sequence ID" value="NZ_CP071518.1"/>
</dbReference>
<reference evidence="2 3" key="1">
    <citation type="submission" date="2021-03" db="EMBL/GenBank/DDBJ databases">
        <title>Lysobacter sp. nov. isolated from soil of gangwondo yeongwol, south Korea.</title>
        <authorList>
            <person name="Kim K.R."/>
            <person name="Kim K.H."/>
            <person name="Jeon C.O."/>
        </authorList>
    </citation>
    <scope>NUCLEOTIDE SEQUENCE [LARGE SCALE GENOMIC DNA]</scope>
    <source>
        <strain evidence="2 3">R19</strain>
    </source>
</reference>
<keyword evidence="3" id="KW-1185">Reference proteome</keyword>
<evidence type="ECO:0000313" key="2">
    <source>
        <dbReference type="EMBL" id="QSX79373.1"/>
    </source>
</evidence>
<keyword evidence="1" id="KW-1133">Transmembrane helix</keyword>
<feature type="transmembrane region" description="Helical" evidence="1">
    <location>
        <begin position="81"/>
        <end position="101"/>
    </location>
</feature>
<dbReference type="AlphaFoldDB" id="A0A975ATJ9"/>
<keyword evidence="1" id="KW-0472">Membrane</keyword>
<sequence>MTDSKFRWLLILYVIVTFAAAWAATAPSDYSQSLADAYASEPTPFLYRHAGLASGIGITLMLAAVASVIGLFFFKRWGRTVLLWAVVAELVVYLFSGPTLHSALEDRLVEIAILMRGAILALVYYSPIAGRLSANNSFKPKPLRGSA</sequence>
<dbReference type="Proteomes" id="UP000639274">
    <property type="component" value="Chromosome"/>
</dbReference>
<dbReference type="EMBL" id="CP071518">
    <property type="protein sequence ID" value="QSX79373.1"/>
    <property type="molecule type" value="Genomic_DNA"/>
</dbReference>
<name>A0A975ATJ9_9GAMM</name>
<gene>
    <name evidence="2" type="ORF">I8J32_005795</name>
</gene>
<protein>
    <submittedName>
        <fullName evidence="2">Uncharacterized protein</fullName>
    </submittedName>
</protein>
<dbReference type="KEGG" id="lsf:I8J32_005795"/>
<evidence type="ECO:0000256" key="1">
    <source>
        <dbReference type="SAM" id="Phobius"/>
    </source>
</evidence>
<keyword evidence="1" id="KW-0812">Transmembrane</keyword>
<accession>A0A975ATJ9</accession>
<feature type="transmembrane region" description="Helical" evidence="1">
    <location>
        <begin position="47"/>
        <end position="74"/>
    </location>
</feature>
<feature type="transmembrane region" description="Helical" evidence="1">
    <location>
        <begin position="113"/>
        <end position="134"/>
    </location>
</feature>
<evidence type="ECO:0000313" key="3">
    <source>
        <dbReference type="Proteomes" id="UP000639274"/>
    </source>
</evidence>
<proteinExistence type="predicted"/>
<organism evidence="2 3">
    <name type="scientific">Agrilutibacter solisilvae</name>
    <dbReference type="NCBI Taxonomy" id="2763317"/>
    <lineage>
        <taxon>Bacteria</taxon>
        <taxon>Pseudomonadati</taxon>
        <taxon>Pseudomonadota</taxon>
        <taxon>Gammaproteobacteria</taxon>
        <taxon>Lysobacterales</taxon>
        <taxon>Lysobacteraceae</taxon>
        <taxon>Agrilutibacter</taxon>
    </lineage>
</organism>